<evidence type="ECO:0000313" key="4">
    <source>
        <dbReference type="Proteomes" id="UP001565220"/>
    </source>
</evidence>
<proteinExistence type="predicted"/>
<comment type="caution">
    <text evidence="3">The sequence shown here is derived from an EMBL/GenBank/DDBJ whole genome shotgun (WGS) entry which is preliminary data.</text>
</comment>
<organism evidence="3 4">
    <name type="scientific">Clostridium lapidicellarium</name>
    <dbReference type="NCBI Taxonomy" id="3240931"/>
    <lineage>
        <taxon>Bacteria</taxon>
        <taxon>Bacillati</taxon>
        <taxon>Bacillota</taxon>
        <taxon>Clostridia</taxon>
        <taxon>Eubacteriales</taxon>
        <taxon>Clostridiaceae</taxon>
        <taxon>Clostridium</taxon>
    </lineage>
</organism>
<keyword evidence="1" id="KW-0175">Coiled coil</keyword>
<reference evidence="3 4" key="1">
    <citation type="submission" date="2024-08" db="EMBL/GenBank/DDBJ databases">
        <title>Clostridium lapicellarii sp. nov., and Clostridium renhuaiense sp. nov., two species isolated from the mud in a fermentation cellar used for producing sauce-flavour Chinese liquors.</title>
        <authorList>
            <person name="Yang F."/>
            <person name="Wang H."/>
            <person name="Chen L.Q."/>
            <person name="Zhou N."/>
            <person name="Lu J.J."/>
            <person name="Pu X.X."/>
            <person name="Wan B."/>
            <person name="Wang L."/>
            <person name="Liu S.J."/>
        </authorList>
    </citation>
    <scope>NUCLEOTIDE SEQUENCE [LARGE SCALE GENOMIC DNA]</scope>
    <source>
        <strain evidence="3 4">MT-113</strain>
    </source>
</reference>
<sequence>MSHKRSHSQKTERVQDNDPGYYENKAESLKKTVKQLEKMHKKKKEVMKLEKRKRHILREMRKMHK</sequence>
<feature type="coiled-coil region" evidence="1">
    <location>
        <begin position="26"/>
        <end position="59"/>
    </location>
</feature>
<dbReference type="RefSeq" id="WP_294182211.1">
    <property type="nucleotide sequence ID" value="NZ_JBGFFE010000002.1"/>
</dbReference>
<dbReference type="Proteomes" id="UP001565220">
    <property type="component" value="Unassembled WGS sequence"/>
</dbReference>
<evidence type="ECO:0000256" key="2">
    <source>
        <dbReference type="SAM" id="MobiDB-lite"/>
    </source>
</evidence>
<accession>A0ABV4DUL3</accession>
<gene>
    <name evidence="3" type="ORF">AB8S09_03280</name>
</gene>
<keyword evidence="4" id="KW-1185">Reference proteome</keyword>
<evidence type="ECO:0000256" key="1">
    <source>
        <dbReference type="SAM" id="Coils"/>
    </source>
</evidence>
<feature type="region of interest" description="Disordered" evidence="2">
    <location>
        <begin position="1"/>
        <end position="24"/>
    </location>
</feature>
<dbReference type="EMBL" id="JBGFFE010000002">
    <property type="protein sequence ID" value="MEY8762672.1"/>
    <property type="molecule type" value="Genomic_DNA"/>
</dbReference>
<evidence type="ECO:0000313" key="3">
    <source>
        <dbReference type="EMBL" id="MEY8762672.1"/>
    </source>
</evidence>
<protein>
    <submittedName>
        <fullName evidence="3">Uncharacterized protein</fullName>
    </submittedName>
</protein>
<name>A0ABV4DUL3_9CLOT</name>